<evidence type="ECO:0000313" key="2">
    <source>
        <dbReference type="EMBL" id="GIH43353.1"/>
    </source>
</evidence>
<evidence type="ECO:0000256" key="1">
    <source>
        <dbReference type="SAM" id="MobiDB-lite"/>
    </source>
</evidence>
<organism evidence="2 3">
    <name type="scientific">Microbispora corallina</name>
    <dbReference type="NCBI Taxonomy" id="83302"/>
    <lineage>
        <taxon>Bacteria</taxon>
        <taxon>Bacillati</taxon>
        <taxon>Actinomycetota</taxon>
        <taxon>Actinomycetes</taxon>
        <taxon>Streptosporangiales</taxon>
        <taxon>Streptosporangiaceae</taxon>
        <taxon>Microbispora</taxon>
    </lineage>
</organism>
<comment type="caution">
    <text evidence="2">The sequence shown here is derived from an EMBL/GenBank/DDBJ whole genome shotgun (WGS) entry which is preliminary data.</text>
</comment>
<proteinExistence type="predicted"/>
<feature type="compositionally biased region" description="Polar residues" evidence="1">
    <location>
        <begin position="1"/>
        <end position="10"/>
    </location>
</feature>
<accession>A0ABQ4G8Q2</accession>
<dbReference type="Proteomes" id="UP000603904">
    <property type="component" value="Unassembled WGS sequence"/>
</dbReference>
<feature type="region of interest" description="Disordered" evidence="1">
    <location>
        <begin position="1"/>
        <end position="28"/>
    </location>
</feature>
<protein>
    <submittedName>
        <fullName evidence="2">Uncharacterized protein</fullName>
    </submittedName>
</protein>
<dbReference type="EMBL" id="BOOC01000038">
    <property type="protein sequence ID" value="GIH43353.1"/>
    <property type="molecule type" value="Genomic_DNA"/>
</dbReference>
<keyword evidence="3" id="KW-1185">Reference proteome</keyword>
<name>A0ABQ4G8Q2_9ACTN</name>
<evidence type="ECO:0000313" key="3">
    <source>
        <dbReference type="Proteomes" id="UP000603904"/>
    </source>
</evidence>
<gene>
    <name evidence="2" type="ORF">Mco01_63530</name>
</gene>
<reference evidence="2 3" key="1">
    <citation type="submission" date="2021-01" db="EMBL/GenBank/DDBJ databases">
        <title>Whole genome shotgun sequence of Microbispora corallina NBRC 16416.</title>
        <authorList>
            <person name="Komaki H."/>
            <person name="Tamura T."/>
        </authorList>
    </citation>
    <scope>NUCLEOTIDE SEQUENCE [LARGE SCALE GENOMIC DNA]</scope>
    <source>
        <strain evidence="2 3">NBRC 16416</strain>
    </source>
</reference>
<sequence>MLAVENSTGRMSVGGGSARTSGSCTDGRCHGEAEIALSTGGQVRVNGVRLRLSKADSTRATLAVRPTG</sequence>